<protein>
    <submittedName>
        <fullName evidence="1">Uncharacterized protein</fullName>
    </submittedName>
</protein>
<gene>
    <name evidence="1" type="ORF">E2C01_000931</name>
</gene>
<reference evidence="1 2" key="1">
    <citation type="submission" date="2019-05" db="EMBL/GenBank/DDBJ databases">
        <title>Another draft genome of Portunus trituberculatus and its Hox gene families provides insights of decapod evolution.</title>
        <authorList>
            <person name="Jeong J.-H."/>
            <person name="Song I."/>
            <person name="Kim S."/>
            <person name="Choi T."/>
            <person name="Kim D."/>
            <person name="Ryu S."/>
            <person name="Kim W."/>
        </authorList>
    </citation>
    <scope>NUCLEOTIDE SEQUENCE [LARGE SCALE GENOMIC DNA]</scope>
    <source>
        <tissue evidence="1">Muscle</tissue>
    </source>
</reference>
<proteinExistence type="predicted"/>
<dbReference type="EMBL" id="VSRR010000026">
    <property type="protein sequence ID" value="MPC08345.1"/>
    <property type="molecule type" value="Genomic_DNA"/>
</dbReference>
<organism evidence="1 2">
    <name type="scientific">Portunus trituberculatus</name>
    <name type="common">Swimming crab</name>
    <name type="synonym">Neptunus trituberculatus</name>
    <dbReference type="NCBI Taxonomy" id="210409"/>
    <lineage>
        <taxon>Eukaryota</taxon>
        <taxon>Metazoa</taxon>
        <taxon>Ecdysozoa</taxon>
        <taxon>Arthropoda</taxon>
        <taxon>Crustacea</taxon>
        <taxon>Multicrustacea</taxon>
        <taxon>Malacostraca</taxon>
        <taxon>Eumalacostraca</taxon>
        <taxon>Eucarida</taxon>
        <taxon>Decapoda</taxon>
        <taxon>Pleocyemata</taxon>
        <taxon>Brachyura</taxon>
        <taxon>Eubrachyura</taxon>
        <taxon>Portunoidea</taxon>
        <taxon>Portunidae</taxon>
        <taxon>Portuninae</taxon>
        <taxon>Portunus</taxon>
    </lineage>
</organism>
<comment type="caution">
    <text evidence="1">The sequence shown here is derived from an EMBL/GenBank/DDBJ whole genome shotgun (WGS) entry which is preliminary data.</text>
</comment>
<keyword evidence="2" id="KW-1185">Reference proteome</keyword>
<sequence length="96" mass="10413">MWPVLRGEGIGGEVMGGGEVRGLGIGRVREALVREVVPAIIRGSKLIFFSGDMVKEVDKHRVRRQVVDARAVLHAPCSHAGSTHCDDTQFNCLCSD</sequence>
<evidence type="ECO:0000313" key="2">
    <source>
        <dbReference type="Proteomes" id="UP000324222"/>
    </source>
</evidence>
<name>A0A5B7CGI5_PORTR</name>
<dbReference type="AlphaFoldDB" id="A0A5B7CGI5"/>
<dbReference type="Proteomes" id="UP000324222">
    <property type="component" value="Unassembled WGS sequence"/>
</dbReference>
<accession>A0A5B7CGI5</accession>
<evidence type="ECO:0000313" key="1">
    <source>
        <dbReference type="EMBL" id="MPC08345.1"/>
    </source>
</evidence>